<sequence>MALYRSPKIRWARYFFCIIFIVLGIGENRYARTAAEAYMYGVNKVDICPQNKTEWEEASRRLNCSNDTKPPLNRYHCLPVHDLTTLMEFCYNRTRPQVVKGLCMVYVQESNYFNSYNCTTFEDGCPDMFYLSDESYKYPKCMDIDPIGRCYLAESSCKLATTYSSDPFKG</sequence>
<protein>
    <submittedName>
        <fullName evidence="1">Uncharacterized protein</fullName>
    </submittedName>
</protein>
<accession>A0A8W8NSR1</accession>
<proteinExistence type="predicted"/>
<dbReference type="EnsemblMetazoa" id="G702.1">
    <property type="protein sequence ID" value="G702.1:cds"/>
    <property type="gene ID" value="G702"/>
</dbReference>
<dbReference type="Proteomes" id="UP000005408">
    <property type="component" value="Unassembled WGS sequence"/>
</dbReference>
<evidence type="ECO:0000313" key="1">
    <source>
        <dbReference type="EnsemblMetazoa" id="G702.1:cds"/>
    </source>
</evidence>
<organism evidence="1 2">
    <name type="scientific">Magallana gigas</name>
    <name type="common">Pacific oyster</name>
    <name type="synonym">Crassostrea gigas</name>
    <dbReference type="NCBI Taxonomy" id="29159"/>
    <lineage>
        <taxon>Eukaryota</taxon>
        <taxon>Metazoa</taxon>
        <taxon>Spiralia</taxon>
        <taxon>Lophotrochozoa</taxon>
        <taxon>Mollusca</taxon>
        <taxon>Bivalvia</taxon>
        <taxon>Autobranchia</taxon>
        <taxon>Pteriomorphia</taxon>
        <taxon>Ostreida</taxon>
        <taxon>Ostreoidea</taxon>
        <taxon>Ostreidae</taxon>
        <taxon>Magallana</taxon>
    </lineage>
</organism>
<evidence type="ECO:0000313" key="2">
    <source>
        <dbReference type="Proteomes" id="UP000005408"/>
    </source>
</evidence>
<reference evidence="1" key="1">
    <citation type="submission" date="2022-08" db="UniProtKB">
        <authorList>
            <consortium name="EnsemblMetazoa"/>
        </authorList>
    </citation>
    <scope>IDENTIFICATION</scope>
    <source>
        <strain evidence="1">05x7-T-G4-1.051#20</strain>
    </source>
</reference>
<keyword evidence="2" id="KW-1185">Reference proteome</keyword>
<dbReference type="AlphaFoldDB" id="A0A8W8NSR1"/>
<name>A0A8W8NSR1_MAGGI</name>